<dbReference type="InterPro" id="IPR032710">
    <property type="entry name" value="NTF2-like_dom_sf"/>
</dbReference>
<evidence type="ECO:0000259" key="1">
    <source>
        <dbReference type="Pfam" id="PF13577"/>
    </source>
</evidence>
<feature type="domain" description="SnoaL-like" evidence="1">
    <location>
        <begin position="20"/>
        <end position="132"/>
    </location>
</feature>
<evidence type="ECO:0000313" key="3">
    <source>
        <dbReference type="Proteomes" id="UP001275440"/>
    </source>
</evidence>
<keyword evidence="3" id="KW-1185">Reference proteome</keyword>
<dbReference type="Gene3D" id="3.10.450.50">
    <property type="match status" value="1"/>
</dbReference>
<sequence>MNPEDRLLYRITALAARIEVLESERAACGLMHRYAAALDEPDPDMLARLFTAEGTLRTSRGTFRGHDEIAGFFRSARAADDSDKRHFVCQPDVRSIDARRVALDCYFSYIARGSDSMLGWGTYAAVCRVESGIAVFDSLNIAVHLGTDLTRGWHR</sequence>
<gene>
    <name evidence="2" type="ORF">F8M49_28610</name>
</gene>
<dbReference type="CDD" id="cd00531">
    <property type="entry name" value="NTF2_like"/>
    <property type="match status" value="1"/>
</dbReference>
<comment type="caution">
    <text evidence="2">The sequence shown here is derived from an EMBL/GenBank/DDBJ whole genome shotgun (WGS) entry which is preliminary data.</text>
</comment>
<dbReference type="InterPro" id="IPR037401">
    <property type="entry name" value="SnoaL-like"/>
</dbReference>
<dbReference type="Pfam" id="PF13577">
    <property type="entry name" value="SnoaL_4"/>
    <property type="match status" value="1"/>
</dbReference>
<protein>
    <submittedName>
        <fullName evidence="2">Nuclear transport factor 2 family protein</fullName>
    </submittedName>
</protein>
<reference evidence="2 3" key="1">
    <citation type="submission" date="2019-10" db="EMBL/GenBank/DDBJ databases">
        <title>Draft Genome Assembly of Rhodococcus zopfii DSM44189.</title>
        <authorList>
            <person name="Sutton J.M."/>
            <person name="Akob D.M."/>
            <person name="Bushman T.J."/>
        </authorList>
    </citation>
    <scope>NUCLEOTIDE SEQUENCE [LARGE SCALE GENOMIC DNA]</scope>
    <source>
        <strain evidence="2 3">DSM 44189</strain>
    </source>
</reference>
<dbReference type="Proteomes" id="UP001275440">
    <property type="component" value="Unassembled WGS sequence"/>
</dbReference>
<name>A0ABU3WXA2_9NOCA</name>
<evidence type="ECO:0000313" key="2">
    <source>
        <dbReference type="EMBL" id="MDV2478387.1"/>
    </source>
</evidence>
<proteinExistence type="predicted"/>
<dbReference type="EMBL" id="WBMO01000005">
    <property type="protein sequence ID" value="MDV2478387.1"/>
    <property type="molecule type" value="Genomic_DNA"/>
</dbReference>
<accession>A0ABU3WXA2</accession>
<dbReference type="SUPFAM" id="SSF54427">
    <property type="entry name" value="NTF2-like"/>
    <property type="match status" value="1"/>
</dbReference>
<organism evidence="2 3">
    <name type="scientific">Rhodococcus zopfii</name>
    <dbReference type="NCBI Taxonomy" id="43772"/>
    <lineage>
        <taxon>Bacteria</taxon>
        <taxon>Bacillati</taxon>
        <taxon>Actinomycetota</taxon>
        <taxon>Actinomycetes</taxon>
        <taxon>Mycobacteriales</taxon>
        <taxon>Nocardiaceae</taxon>
        <taxon>Rhodococcus</taxon>
    </lineage>
</organism>